<feature type="compositionally biased region" description="Polar residues" evidence="2">
    <location>
        <begin position="148"/>
        <end position="159"/>
    </location>
</feature>
<evidence type="ECO:0000313" key="3">
    <source>
        <dbReference type="EMBL" id="GFN75895.1"/>
    </source>
</evidence>
<feature type="region of interest" description="Disordered" evidence="2">
    <location>
        <begin position="1"/>
        <end position="161"/>
    </location>
</feature>
<organism evidence="3 4">
    <name type="scientific">Plakobranchus ocellatus</name>
    <dbReference type="NCBI Taxonomy" id="259542"/>
    <lineage>
        <taxon>Eukaryota</taxon>
        <taxon>Metazoa</taxon>
        <taxon>Spiralia</taxon>
        <taxon>Lophotrochozoa</taxon>
        <taxon>Mollusca</taxon>
        <taxon>Gastropoda</taxon>
        <taxon>Heterobranchia</taxon>
        <taxon>Euthyneura</taxon>
        <taxon>Panpulmonata</taxon>
        <taxon>Sacoglossa</taxon>
        <taxon>Placobranchoidea</taxon>
        <taxon>Plakobranchidae</taxon>
        <taxon>Plakobranchus</taxon>
    </lineage>
</organism>
<feature type="compositionally biased region" description="Basic residues" evidence="2">
    <location>
        <begin position="320"/>
        <end position="332"/>
    </location>
</feature>
<keyword evidence="1" id="KW-0175">Coiled coil</keyword>
<dbReference type="AlphaFoldDB" id="A0AAV3Y0N8"/>
<evidence type="ECO:0000313" key="4">
    <source>
        <dbReference type="Proteomes" id="UP000735302"/>
    </source>
</evidence>
<feature type="region of interest" description="Disordered" evidence="2">
    <location>
        <begin position="367"/>
        <end position="423"/>
    </location>
</feature>
<protein>
    <submittedName>
        <fullName evidence="3">Ski oncogene</fullName>
    </submittedName>
</protein>
<feature type="compositionally biased region" description="Basic residues" evidence="2">
    <location>
        <begin position="111"/>
        <end position="120"/>
    </location>
</feature>
<evidence type="ECO:0000256" key="2">
    <source>
        <dbReference type="SAM" id="MobiDB-lite"/>
    </source>
</evidence>
<feature type="region of interest" description="Disordered" evidence="2">
    <location>
        <begin position="312"/>
        <end position="353"/>
    </location>
</feature>
<gene>
    <name evidence="3" type="ORF">PoB_000240100</name>
</gene>
<feature type="coiled-coil region" evidence="1">
    <location>
        <begin position="237"/>
        <end position="303"/>
    </location>
</feature>
<feature type="compositionally biased region" description="Basic and acidic residues" evidence="2">
    <location>
        <begin position="410"/>
        <end position="423"/>
    </location>
</feature>
<name>A0AAV3Y0N8_9GAST</name>
<dbReference type="EMBL" id="BLXT01000300">
    <property type="protein sequence ID" value="GFN75895.1"/>
    <property type="molecule type" value="Genomic_DNA"/>
</dbReference>
<feature type="non-terminal residue" evidence="3">
    <location>
        <position position="1"/>
    </location>
</feature>
<accession>A0AAV3Y0N8</accession>
<feature type="compositionally biased region" description="Polar residues" evidence="2">
    <location>
        <begin position="7"/>
        <end position="20"/>
    </location>
</feature>
<feature type="compositionally biased region" description="Basic and acidic residues" evidence="2">
    <location>
        <begin position="82"/>
        <end position="95"/>
    </location>
</feature>
<proteinExistence type="predicted"/>
<feature type="compositionally biased region" description="Low complexity" evidence="2">
    <location>
        <begin position="378"/>
        <end position="403"/>
    </location>
</feature>
<dbReference type="Proteomes" id="UP000735302">
    <property type="component" value="Unassembled WGS sequence"/>
</dbReference>
<evidence type="ECO:0000256" key="1">
    <source>
        <dbReference type="SAM" id="Coils"/>
    </source>
</evidence>
<keyword evidence="4" id="KW-1185">Reference proteome</keyword>
<sequence length="423" mass="46623">YERHYTPNVSLAPSSGQKSSGDCGEDDDEVESATINGDTREEETEEFRDPIKKRRRKQQQEEQQRRGSPPPASGGQTGQSGHSHDGQGDGVEEKARHRPRPGSPLTLPHKYQQHRQQHRQSSHDQQSPQARSRVDTREYDLPTDTDTESSSLASPTESCQDAVRLSTELAPLSQPSSVGSNSSITPESNLEREMTMIRQALQGKVDTSQDGQTRFLQEYARLRSKTEESLHWMVANNAALKRQYLELEELHAQKEKSLRKMAAENQNQKEQHKKLLCELEARLRELEALYRDACSENHVLRRELAFRAAAASSSSSSSHNHQHYLHPHHNHFGHGSSEKGINHNKGINGSSSAPAVGSIFTGKSRLRLALDGGGGPSGPLLSPRSGNGSSAEQSLASASAAASGIQESGKLSEVKREREITVD</sequence>
<comment type="caution">
    <text evidence="3">The sequence shown here is derived from an EMBL/GenBank/DDBJ whole genome shotgun (WGS) entry which is preliminary data.</text>
</comment>
<reference evidence="3 4" key="1">
    <citation type="journal article" date="2021" name="Elife">
        <title>Chloroplast acquisition without the gene transfer in kleptoplastic sea slugs, Plakobranchus ocellatus.</title>
        <authorList>
            <person name="Maeda T."/>
            <person name="Takahashi S."/>
            <person name="Yoshida T."/>
            <person name="Shimamura S."/>
            <person name="Takaki Y."/>
            <person name="Nagai Y."/>
            <person name="Toyoda A."/>
            <person name="Suzuki Y."/>
            <person name="Arimoto A."/>
            <person name="Ishii H."/>
            <person name="Satoh N."/>
            <person name="Nishiyama T."/>
            <person name="Hasebe M."/>
            <person name="Maruyama T."/>
            <person name="Minagawa J."/>
            <person name="Obokata J."/>
            <person name="Shigenobu S."/>
        </authorList>
    </citation>
    <scope>NUCLEOTIDE SEQUENCE [LARGE SCALE GENOMIC DNA]</scope>
</reference>